<dbReference type="AlphaFoldDB" id="A0ABD1WQE7"/>
<proteinExistence type="predicted"/>
<dbReference type="EMBL" id="JBFOLJ010000002">
    <property type="protein sequence ID" value="KAL2551922.1"/>
    <property type="molecule type" value="Genomic_DNA"/>
</dbReference>
<protein>
    <submittedName>
        <fullName evidence="1">Uncharacterized protein</fullName>
    </submittedName>
</protein>
<comment type="caution">
    <text evidence="1">The sequence shown here is derived from an EMBL/GenBank/DDBJ whole genome shotgun (WGS) entry which is preliminary data.</text>
</comment>
<gene>
    <name evidence="1" type="ORF">Fot_05541</name>
</gene>
<sequence>MSFEWIVEDRMYYPLEMLERETEMGHYQVVDCFIVFMFVVWEMFEKIWNPNIYKLCTSQLSNRPATKRNSHKKKILALQERKISVGYWANDLTASIDISVLQERLTNMINLDRWFSWLDVNDLDSSTILVFLCGVFFKDLNKNTQICDKSKRSVKIQSFFFTYLTINTLFSLAPRFYKENEARNLVEISQKIGKFK</sequence>
<organism evidence="1 2">
    <name type="scientific">Forsythia ovata</name>
    <dbReference type="NCBI Taxonomy" id="205694"/>
    <lineage>
        <taxon>Eukaryota</taxon>
        <taxon>Viridiplantae</taxon>
        <taxon>Streptophyta</taxon>
        <taxon>Embryophyta</taxon>
        <taxon>Tracheophyta</taxon>
        <taxon>Spermatophyta</taxon>
        <taxon>Magnoliopsida</taxon>
        <taxon>eudicotyledons</taxon>
        <taxon>Gunneridae</taxon>
        <taxon>Pentapetalae</taxon>
        <taxon>asterids</taxon>
        <taxon>lamiids</taxon>
        <taxon>Lamiales</taxon>
        <taxon>Oleaceae</taxon>
        <taxon>Forsythieae</taxon>
        <taxon>Forsythia</taxon>
    </lineage>
</organism>
<reference evidence="2" key="1">
    <citation type="submission" date="2024-07" db="EMBL/GenBank/DDBJ databases">
        <title>Two chromosome-level genome assemblies of Korean endemic species Abeliophyllum distichum and Forsythia ovata (Oleaceae).</title>
        <authorList>
            <person name="Jang H."/>
        </authorList>
    </citation>
    <scope>NUCLEOTIDE SEQUENCE [LARGE SCALE GENOMIC DNA]</scope>
</reference>
<dbReference type="Proteomes" id="UP001604277">
    <property type="component" value="Unassembled WGS sequence"/>
</dbReference>
<accession>A0ABD1WQE7</accession>
<evidence type="ECO:0000313" key="2">
    <source>
        <dbReference type="Proteomes" id="UP001604277"/>
    </source>
</evidence>
<evidence type="ECO:0000313" key="1">
    <source>
        <dbReference type="EMBL" id="KAL2551922.1"/>
    </source>
</evidence>
<name>A0ABD1WQE7_9LAMI</name>
<keyword evidence="2" id="KW-1185">Reference proteome</keyword>